<gene>
    <name evidence="2" type="ORF">J5V48_00340</name>
</gene>
<keyword evidence="3" id="KW-1185">Reference proteome</keyword>
<dbReference type="InterPro" id="IPR001173">
    <property type="entry name" value="Glyco_trans_2-like"/>
</dbReference>
<accession>A0ABS7DDI0</accession>
<name>A0ABS7DDI0_9GAMM</name>
<dbReference type="Gene3D" id="3.90.550.10">
    <property type="entry name" value="Spore Coat Polysaccharide Biosynthesis Protein SpsA, Chain A"/>
    <property type="match status" value="1"/>
</dbReference>
<feature type="domain" description="Glycosyltransferase 2-like" evidence="1">
    <location>
        <begin position="3"/>
        <end position="151"/>
    </location>
</feature>
<organism evidence="2 3">
    <name type="scientific">Succinivibrio faecicola</name>
    <dbReference type="NCBI Taxonomy" id="2820300"/>
    <lineage>
        <taxon>Bacteria</taxon>
        <taxon>Pseudomonadati</taxon>
        <taxon>Pseudomonadota</taxon>
        <taxon>Gammaproteobacteria</taxon>
        <taxon>Aeromonadales</taxon>
        <taxon>Succinivibrionaceae</taxon>
        <taxon>Succinivibrio</taxon>
    </lineage>
</organism>
<dbReference type="SUPFAM" id="SSF53448">
    <property type="entry name" value="Nucleotide-diphospho-sugar transferases"/>
    <property type="match status" value="1"/>
</dbReference>
<dbReference type="EMBL" id="JAGFNY010000001">
    <property type="protein sequence ID" value="MBW7569344.1"/>
    <property type="molecule type" value="Genomic_DNA"/>
</dbReference>
<dbReference type="InterPro" id="IPR029044">
    <property type="entry name" value="Nucleotide-diphossugar_trans"/>
</dbReference>
<proteinExistence type="predicted"/>
<evidence type="ECO:0000313" key="2">
    <source>
        <dbReference type="EMBL" id="MBW7569344.1"/>
    </source>
</evidence>
<comment type="caution">
    <text evidence="2">The sequence shown here is derived from an EMBL/GenBank/DDBJ whole genome shotgun (WGS) entry which is preliminary data.</text>
</comment>
<dbReference type="RefSeq" id="WP_219935780.1">
    <property type="nucleotide sequence ID" value="NZ_JAGFNY010000001.1"/>
</dbReference>
<sequence>MLSIIIPTMQKDLDVLNKLLTQLDEDDSVGEILVLDNSCKGFSHNYKKVTVHVQKENLFVNPAWNLGIKLSSDKYRFFGILNDDIIFPKNMFKAVLSFLEKSDDSVGLAGIDCATNTPKAQFDTYPEQTDIQFVKADKMRGFFGSAYFGRKDHYFEIPEEMKVFYGDHFLFTRNVQANRQNYYITNLKVKHLESLTSHSSKFIANLFKKDRKYCIKHNGVEYLHRTFLQRIFSFTYYHEHYVLCLLGLKLKFKCKKKE</sequence>
<dbReference type="Pfam" id="PF00535">
    <property type="entry name" value="Glycos_transf_2"/>
    <property type="match status" value="1"/>
</dbReference>
<evidence type="ECO:0000259" key="1">
    <source>
        <dbReference type="Pfam" id="PF00535"/>
    </source>
</evidence>
<dbReference type="Proteomes" id="UP000731465">
    <property type="component" value="Unassembled WGS sequence"/>
</dbReference>
<reference evidence="2 3" key="1">
    <citation type="submission" date="2021-03" db="EMBL/GenBank/DDBJ databases">
        <title>Succinivibrio sp. nov. isolated from feces of cow.</title>
        <authorList>
            <person name="Choi J.-Y."/>
        </authorList>
    </citation>
    <scope>NUCLEOTIDE SEQUENCE [LARGE SCALE GENOMIC DNA]</scope>
    <source>
        <strain evidence="2 3">AGMB01872</strain>
    </source>
</reference>
<protein>
    <submittedName>
        <fullName evidence="2">Glycosyltransferase family 2 protein</fullName>
    </submittedName>
</protein>
<evidence type="ECO:0000313" key="3">
    <source>
        <dbReference type="Proteomes" id="UP000731465"/>
    </source>
</evidence>